<protein>
    <submittedName>
        <fullName evidence="1">Uncharacterized protein</fullName>
    </submittedName>
</protein>
<dbReference type="EMBL" id="MUGW01000051">
    <property type="protein sequence ID" value="OXA85486.1"/>
    <property type="molecule type" value="Genomic_DNA"/>
</dbReference>
<dbReference type="Proteomes" id="UP000198345">
    <property type="component" value="Unassembled WGS sequence"/>
</dbReference>
<evidence type="ECO:0000313" key="2">
    <source>
        <dbReference type="Proteomes" id="UP000198345"/>
    </source>
</evidence>
<dbReference type="OrthoDB" id="791960at2"/>
<comment type="caution">
    <text evidence="1">The sequence shown here is derived from an EMBL/GenBank/DDBJ whole genome shotgun (WGS) entry which is preliminary data.</text>
</comment>
<keyword evidence="2" id="KW-1185">Reference proteome</keyword>
<reference evidence="1 2" key="1">
    <citation type="submission" date="2016-11" db="EMBL/GenBank/DDBJ databases">
        <title>Whole genomes of Flavobacteriaceae.</title>
        <authorList>
            <person name="Stine C."/>
            <person name="Li C."/>
            <person name="Tadesse D."/>
        </authorList>
    </citation>
    <scope>NUCLEOTIDE SEQUENCE [LARGE SCALE GENOMIC DNA]</scope>
    <source>
        <strain evidence="1 2">DSM 18292</strain>
    </source>
</reference>
<organism evidence="1 2">
    <name type="scientific">Flavobacterium hercynium</name>
    <dbReference type="NCBI Taxonomy" id="387094"/>
    <lineage>
        <taxon>Bacteria</taxon>
        <taxon>Pseudomonadati</taxon>
        <taxon>Bacteroidota</taxon>
        <taxon>Flavobacteriia</taxon>
        <taxon>Flavobacteriales</taxon>
        <taxon>Flavobacteriaceae</taxon>
        <taxon>Flavobacterium</taxon>
    </lineage>
</organism>
<accession>A0A226GVL4</accession>
<proteinExistence type="predicted"/>
<dbReference type="AlphaFoldDB" id="A0A226GVL4"/>
<gene>
    <name evidence="1" type="ORF">B0A66_19620</name>
</gene>
<sequence length="290" mass="33890">MTQNLIHFFTLLLLFSCIRETEVKNLTYQNLVIIPDMSSRLSNKPSKDIAKITEIVQDFKNKCVMPGKKIGDRSSIFFSPFSSKIIASIDLDTIKNLSEKQSFINSTEKFKNNGLNQRIKHFQDEVKLTYTNTQNQGLDLISILIEKIENEPIIKMDTIFNDDINTTSIKYDNHLYILTDGYLEYHNKKQNDQFYFSSSEIDKVRQFCKINNVEVSKALATNPSLGLPSYKTNKNKFIHLHILETHERDKNDKLQSYSHPKGLRDNEILQAVWKKWAIESGFKNFEWKKY</sequence>
<name>A0A226GVL4_9FLAO</name>
<dbReference type="RefSeq" id="WP_089051560.1">
    <property type="nucleotide sequence ID" value="NZ_FXTV01000005.1"/>
</dbReference>
<evidence type="ECO:0000313" key="1">
    <source>
        <dbReference type="EMBL" id="OXA85486.1"/>
    </source>
</evidence>